<evidence type="ECO:0000256" key="5">
    <source>
        <dbReference type="ARBA" id="ARBA00022771"/>
    </source>
</evidence>
<reference evidence="11" key="1">
    <citation type="journal article" date="2023" name="Plant J.">
        <title>The genome of the king protea, Protea cynaroides.</title>
        <authorList>
            <person name="Chang J."/>
            <person name="Duong T.A."/>
            <person name="Schoeman C."/>
            <person name="Ma X."/>
            <person name="Roodt D."/>
            <person name="Barker N."/>
            <person name="Li Z."/>
            <person name="Van de Peer Y."/>
            <person name="Mizrachi E."/>
        </authorList>
    </citation>
    <scope>NUCLEOTIDE SEQUENCE</scope>
    <source>
        <tissue evidence="11">Young leaves</tissue>
    </source>
</reference>
<evidence type="ECO:0000256" key="1">
    <source>
        <dbReference type="ARBA" id="ARBA00000900"/>
    </source>
</evidence>
<evidence type="ECO:0000256" key="3">
    <source>
        <dbReference type="ARBA" id="ARBA00022679"/>
    </source>
</evidence>
<feature type="compositionally biased region" description="Polar residues" evidence="9">
    <location>
        <begin position="198"/>
        <end position="218"/>
    </location>
</feature>
<proteinExistence type="predicted"/>
<evidence type="ECO:0000256" key="6">
    <source>
        <dbReference type="ARBA" id="ARBA00022786"/>
    </source>
</evidence>
<sequence length="392" mass="43455">MEGFASTVENLVVLTPMPPSVDQDGCEDACSICLEPFSSDDPPTVTDCRHEYHLQCILEWSQRSKECPMCWQLLVLKDPASQELLAAVEIERNSRSRQRSSDTRPPIEDFQFSHDAPYTDDSDFDEHIMRHLAAAAFGRPHFGRRERHRTSGVDPPQVFVFASPANGSDGQETYTTAPTETQNHMLSPNASPEIIIPSANNDRQPSSPLSSHINTSSDTLDHRYGPFRPGVLFSQTPPSVPQSSRSSEFLSFSESLKSRLSAASSKYKESISRSTRGFREKLLARNNSVKELSREVQREVSAGIAGVARIMERLDPISKRSGDSAPPSRSNEGASGFSYDEKSVRENLIVHSRNRNDVETVHGTNSNATFHVSESLSSVPGHLEVRQAQDIL</sequence>
<dbReference type="EMBL" id="JAMYWD010000006">
    <property type="protein sequence ID" value="KAJ4969509.1"/>
    <property type="molecule type" value="Genomic_DNA"/>
</dbReference>
<keyword evidence="12" id="KW-1185">Reference proteome</keyword>
<dbReference type="Proteomes" id="UP001141806">
    <property type="component" value="Unassembled WGS sequence"/>
</dbReference>
<evidence type="ECO:0000256" key="2">
    <source>
        <dbReference type="ARBA" id="ARBA00012483"/>
    </source>
</evidence>
<feature type="domain" description="RING-type" evidence="10">
    <location>
        <begin position="30"/>
        <end position="70"/>
    </location>
</feature>
<dbReference type="GO" id="GO:0008270">
    <property type="term" value="F:zinc ion binding"/>
    <property type="evidence" value="ECO:0007669"/>
    <property type="project" value="UniProtKB-KW"/>
</dbReference>
<protein>
    <recommendedName>
        <fullName evidence="2">RING-type E3 ubiquitin transferase</fullName>
        <ecNumber evidence="2">2.3.2.27</ecNumber>
    </recommendedName>
</protein>
<dbReference type="GO" id="GO:0061630">
    <property type="term" value="F:ubiquitin protein ligase activity"/>
    <property type="evidence" value="ECO:0007669"/>
    <property type="project" value="UniProtKB-EC"/>
</dbReference>
<evidence type="ECO:0000313" key="11">
    <source>
        <dbReference type="EMBL" id="KAJ4969509.1"/>
    </source>
</evidence>
<evidence type="ECO:0000256" key="4">
    <source>
        <dbReference type="ARBA" id="ARBA00022723"/>
    </source>
</evidence>
<dbReference type="InterPro" id="IPR001841">
    <property type="entry name" value="Znf_RING"/>
</dbReference>
<dbReference type="PANTHER" id="PTHR46463">
    <property type="entry name" value="ZINC FINGER, RING/FYVE/PHD-TYPE"/>
    <property type="match status" value="1"/>
</dbReference>
<dbReference type="EC" id="2.3.2.27" evidence="2"/>
<organism evidence="11 12">
    <name type="scientific">Protea cynaroides</name>
    <dbReference type="NCBI Taxonomy" id="273540"/>
    <lineage>
        <taxon>Eukaryota</taxon>
        <taxon>Viridiplantae</taxon>
        <taxon>Streptophyta</taxon>
        <taxon>Embryophyta</taxon>
        <taxon>Tracheophyta</taxon>
        <taxon>Spermatophyta</taxon>
        <taxon>Magnoliopsida</taxon>
        <taxon>Proteales</taxon>
        <taxon>Proteaceae</taxon>
        <taxon>Protea</taxon>
    </lineage>
</organism>
<dbReference type="PANTHER" id="PTHR46463:SF16">
    <property type="entry name" value="E3 UBIQUITIN-PROTEIN LIGASE RHF1A"/>
    <property type="match status" value="1"/>
</dbReference>
<accession>A0A9Q0QRY2</accession>
<gene>
    <name evidence="11" type="ORF">NE237_016210</name>
</gene>
<dbReference type="PROSITE" id="PS50089">
    <property type="entry name" value="ZF_RING_2"/>
    <property type="match status" value="1"/>
</dbReference>
<feature type="compositionally biased region" description="Basic and acidic residues" evidence="9">
    <location>
        <begin position="92"/>
        <end position="107"/>
    </location>
</feature>
<dbReference type="InterPro" id="IPR013083">
    <property type="entry name" value="Znf_RING/FYVE/PHD"/>
</dbReference>
<evidence type="ECO:0000256" key="9">
    <source>
        <dbReference type="SAM" id="MobiDB-lite"/>
    </source>
</evidence>
<feature type="region of interest" description="Disordered" evidence="9">
    <location>
        <begin position="316"/>
        <end position="338"/>
    </location>
</feature>
<feature type="region of interest" description="Disordered" evidence="9">
    <location>
        <begin position="92"/>
        <end position="118"/>
    </location>
</feature>
<dbReference type="SUPFAM" id="SSF57850">
    <property type="entry name" value="RING/U-box"/>
    <property type="match status" value="1"/>
</dbReference>
<keyword evidence="3" id="KW-0808">Transferase</keyword>
<keyword evidence="6" id="KW-0833">Ubl conjugation pathway</keyword>
<dbReference type="Pfam" id="PF13639">
    <property type="entry name" value="zf-RING_2"/>
    <property type="match status" value="1"/>
</dbReference>
<name>A0A9Q0QRY2_9MAGN</name>
<keyword evidence="5 8" id="KW-0863">Zinc-finger</keyword>
<keyword evidence="4" id="KW-0479">Metal-binding</keyword>
<comment type="caution">
    <text evidence="11">The sequence shown here is derived from an EMBL/GenBank/DDBJ whole genome shotgun (WGS) entry which is preliminary data.</text>
</comment>
<dbReference type="SMART" id="SM00184">
    <property type="entry name" value="RING"/>
    <property type="match status" value="1"/>
</dbReference>
<evidence type="ECO:0000256" key="8">
    <source>
        <dbReference type="PROSITE-ProRule" id="PRU00175"/>
    </source>
</evidence>
<comment type="catalytic activity">
    <reaction evidence="1">
        <text>S-ubiquitinyl-[E2 ubiquitin-conjugating enzyme]-L-cysteine + [acceptor protein]-L-lysine = [E2 ubiquitin-conjugating enzyme]-L-cysteine + N(6)-ubiquitinyl-[acceptor protein]-L-lysine.</text>
        <dbReference type="EC" id="2.3.2.27"/>
    </reaction>
</comment>
<dbReference type="OrthoDB" id="8062037at2759"/>
<feature type="region of interest" description="Disordered" evidence="9">
    <location>
        <begin position="145"/>
        <end position="246"/>
    </location>
</feature>
<evidence type="ECO:0000313" key="12">
    <source>
        <dbReference type="Proteomes" id="UP001141806"/>
    </source>
</evidence>
<dbReference type="Gene3D" id="3.30.40.10">
    <property type="entry name" value="Zinc/RING finger domain, C3HC4 (zinc finger)"/>
    <property type="match status" value="1"/>
</dbReference>
<evidence type="ECO:0000256" key="7">
    <source>
        <dbReference type="ARBA" id="ARBA00022833"/>
    </source>
</evidence>
<evidence type="ECO:0000259" key="10">
    <source>
        <dbReference type="PROSITE" id="PS50089"/>
    </source>
</evidence>
<dbReference type="AlphaFoldDB" id="A0A9Q0QRY2"/>
<keyword evidence="7" id="KW-0862">Zinc</keyword>
<feature type="compositionally biased region" description="Polar residues" evidence="9">
    <location>
        <begin position="165"/>
        <end position="190"/>
    </location>
</feature>